<dbReference type="Pfam" id="PF06722">
    <property type="entry name" value="EryCIII-like_C"/>
    <property type="match status" value="1"/>
</dbReference>
<dbReference type="InterPro" id="IPR002213">
    <property type="entry name" value="UDP_glucos_trans"/>
</dbReference>
<dbReference type="Gene3D" id="3.40.50.2000">
    <property type="entry name" value="Glycogen Phosphorylase B"/>
    <property type="match status" value="2"/>
</dbReference>
<evidence type="ECO:0000256" key="2">
    <source>
        <dbReference type="ARBA" id="ARBA00022676"/>
    </source>
</evidence>
<keyword evidence="7" id="KW-1185">Reference proteome</keyword>
<sequence>MFAIHPIPAHVYPMIPLAQALQRAGHEVRVMTHQVMAGSVAAAGLTPVCVGDPTVPPLGATRQYPEAAIERLVKATAELDMPDEERQPWDVFAFVMLTTAWEYFPPEVPPEAPRPGVDDMVEFAQQWRPDLVLWDHCAPAGAIAARMCGAAQARFTPWQDYFGWSVDKYLERTGKSLDEHVLAETVRPVAERYGLEVDRDLLLGQWTVDALPDGFRLGSSVKTVLARPHHYSSARSTPDWLREPPTRPRIGMTMGLSLRDLLPEKKVCWTHVPHLLDAVADFDVDVVATLNEVQLSAVDRVPPNVRIVDYAPLEQLVPTCAAMITHGGVSTCVAAVTHRVPQLITDTDELITTRYPGSTATAAYVTSRNAGLRVDIRNPSTEVMRAQIEQVLTDPGIRAGVDRAHEELMAMPGYDEVIPTLQRLTAEHRTR</sequence>
<dbReference type="InterPro" id="IPR048284">
    <property type="entry name" value="EryCIII-like_N"/>
</dbReference>
<feature type="domain" description="Erythromycin biosynthesis protein CIII-like N-terminal" evidence="5">
    <location>
        <begin position="19"/>
        <end position="255"/>
    </location>
</feature>
<dbReference type="Pfam" id="PF21036">
    <property type="entry name" value="EryCIII-like_N"/>
    <property type="match status" value="1"/>
</dbReference>
<dbReference type="PANTHER" id="PTHR48050:SF13">
    <property type="entry name" value="STEROL 3-BETA-GLUCOSYLTRANSFERASE UGT80A2"/>
    <property type="match status" value="1"/>
</dbReference>
<evidence type="ECO:0000259" key="5">
    <source>
        <dbReference type="Pfam" id="PF21036"/>
    </source>
</evidence>
<organism evidence="6 7">
    <name type="scientific">Actinokineospora guangxiensis</name>
    <dbReference type="NCBI Taxonomy" id="1490288"/>
    <lineage>
        <taxon>Bacteria</taxon>
        <taxon>Bacillati</taxon>
        <taxon>Actinomycetota</taxon>
        <taxon>Actinomycetes</taxon>
        <taxon>Pseudonocardiales</taxon>
        <taxon>Pseudonocardiaceae</taxon>
        <taxon>Actinokineospora</taxon>
    </lineage>
</organism>
<evidence type="ECO:0000256" key="1">
    <source>
        <dbReference type="ARBA" id="ARBA00006962"/>
    </source>
</evidence>
<protein>
    <submittedName>
        <fullName evidence="6">Nucleotide disphospho-sugar-binding domain-containing protein</fullName>
    </submittedName>
</protein>
<dbReference type="RefSeq" id="WP_378248544.1">
    <property type="nucleotide sequence ID" value="NZ_JBHSKF010000007.1"/>
</dbReference>
<dbReference type="CDD" id="cd03784">
    <property type="entry name" value="GT1_Gtf-like"/>
    <property type="match status" value="1"/>
</dbReference>
<comment type="caution">
    <text evidence="6">The sequence shown here is derived from an EMBL/GenBank/DDBJ whole genome shotgun (WGS) entry which is preliminary data.</text>
</comment>
<dbReference type="InterPro" id="IPR010610">
    <property type="entry name" value="EryCIII-like_C"/>
</dbReference>
<evidence type="ECO:0000313" key="6">
    <source>
        <dbReference type="EMBL" id="MFC5288699.1"/>
    </source>
</evidence>
<evidence type="ECO:0000313" key="7">
    <source>
        <dbReference type="Proteomes" id="UP001596157"/>
    </source>
</evidence>
<dbReference type="InterPro" id="IPR050426">
    <property type="entry name" value="Glycosyltransferase_28"/>
</dbReference>
<dbReference type="Proteomes" id="UP001596157">
    <property type="component" value="Unassembled WGS sequence"/>
</dbReference>
<keyword evidence="3" id="KW-0808">Transferase</keyword>
<feature type="domain" description="Erythromycin biosynthesis protein CIII-like C-terminal" evidence="4">
    <location>
        <begin position="275"/>
        <end position="423"/>
    </location>
</feature>
<proteinExistence type="inferred from homology"/>
<evidence type="ECO:0000259" key="4">
    <source>
        <dbReference type="Pfam" id="PF06722"/>
    </source>
</evidence>
<name>A0ABW0EMY8_9PSEU</name>
<dbReference type="SUPFAM" id="SSF53756">
    <property type="entry name" value="UDP-Glycosyltransferase/glycogen phosphorylase"/>
    <property type="match status" value="1"/>
</dbReference>
<dbReference type="PANTHER" id="PTHR48050">
    <property type="entry name" value="STEROL 3-BETA-GLUCOSYLTRANSFERASE"/>
    <property type="match status" value="1"/>
</dbReference>
<keyword evidence="2" id="KW-0328">Glycosyltransferase</keyword>
<comment type="similarity">
    <text evidence="1">Belongs to the glycosyltransferase 28 family.</text>
</comment>
<evidence type="ECO:0000256" key="3">
    <source>
        <dbReference type="ARBA" id="ARBA00022679"/>
    </source>
</evidence>
<reference evidence="7" key="1">
    <citation type="journal article" date="2019" name="Int. J. Syst. Evol. Microbiol.">
        <title>The Global Catalogue of Microorganisms (GCM) 10K type strain sequencing project: providing services to taxonomists for standard genome sequencing and annotation.</title>
        <authorList>
            <consortium name="The Broad Institute Genomics Platform"/>
            <consortium name="The Broad Institute Genome Sequencing Center for Infectious Disease"/>
            <person name="Wu L."/>
            <person name="Ma J."/>
        </authorList>
    </citation>
    <scope>NUCLEOTIDE SEQUENCE [LARGE SCALE GENOMIC DNA]</scope>
    <source>
        <strain evidence="7">CCUG 59778</strain>
    </source>
</reference>
<accession>A0ABW0EMY8</accession>
<dbReference type="EMBL" id="JBHSKF010000007">
    <property type="protein sequence ID" value="MFC5288699.1"/>
    <property type="molecule type" value="Genomic_DNA"/>
</dbReference>
<gene>
    <name evidence="6" type="ORF">ACFPM7_16705</name>
</gene>